<reference evidence="2" key="1">
    <citation type="submission" date="2021-02" db="EMBL/GenBank/DDBJ databases">
        <authorList>
            <person name="Steward A R."/>
        </authorList>
    </citation>
    <scope>NUCLEOTIDE SEQUENCE</scope>
</reference>
<evidence type="ECO:0000313" key="2">
    <source>
        <dbReference type="EMBL" id="CAF4803019.1"/>
    </source>
</evidence>
<name>A0A821PI86_9NEOP</name>
<keyword evidence="3" id="KW-1185">Reference proteome</keyword>
<dbReference type="AlphaFoldDB" id="A0A821PI86"/>
<evidence type="ECO:0000313" key="3">
    <source>
        <dbReference type="Proteomes" id="UP000663880"/>
    </source>
</evidence>
<proteinExistence type="predicted"/>
<accession>A0A821PI86</accession>
<evidence type="ECO:0000256" key="1">
    <source>
        <dbReference type="SAM" id="MobiDB-lite"/>
    </source>
</evidence>
<comment type="caution">
    <text evidence="2">The sequence shown here is derived from an EMBL/GenBank/DDBJ whole genome shotgun (WGS) entry which is preliminary data.</text>
</comment>
<gene>
    <name evidence="2" type="ORF">PMACD_LOCUS3559</name>
</gene>
<feature type="region of interest" description="Disordered" evidence="1">
    <location>
        <begin position="63"/>
        <end position="131"/>
    </location>
</feature>
<dbReference type="OrthoDB" id="21607at2759"/>
<organism evidence="2 3">
    <name type="scientific">Pieris macdunnoughi</name>
    <dbReference type="NCBI Taxonomy" id="345717"/>
    <lineage>
        <taxon>Eukaryota</taxon>
        <taxon>Metazoa</taxon>
        <taxon>Ecdysozoa</taxon>
        <taxon>Arthropoda</taxon>
        <taxon>Hexapoda</taxon>
        <taxon>Insecta</taxon>
        <taxon>Pterygota</taxon>
        <taxon>Neoptera</taxon>
        <taxon>Endopterygota</taxon>
        <taxon>Lepidoptera</taxon>
        <taxon>Glossata</taxon>
        <taxon>Ditrysia</taxon>
        <taxon>Papilionoidea</taxon>
        <taxon>Pieridae</taxon>
        <taxon>Pierinae</taxon>
        <taxon>Pieris</taxon>
    </lineage>
</organism>
<dbReference type="EMBL" id="CAJOBZ010000006">
    <property type="protein sequence ID" value="CAF4803019.1"/>
    <property type="molecule type" value="Genomic_DNA"/>
</dbReference>
<protein>
    <submittedName>
        <fullName evidence="2">Uncharacterized protein</fullName>
    </submittedName>
</protein>
<feature type="region of interest" description="Disordered" evidence="1">
    <location>
        <begin position="144"/>
        <end position="173"/>
    </location>
</feature>
<dbReference type="Proteomes" id="UP000663880">
    <property type="component" value="Unassembled WGS sequence"/>
</dbReference>
<sequence length="199" mass="22286">MNCDSIEEVMQQRAPVVPNNIKFQQPQIPQATRRGLAANFFKATFSSRSKAVPAASSYTVEETSKIGSAETKPVTRNRPRTAPIETKLKRRSGERPQLVLKPDNALDPARPLRHKPVTPEPTLTLKTPDKNDLKSTNVVLKIIKKTPQKPAPKVPDSILPPSLKPKNQEKTQLSRTKYVNNNSVWINANVTKERKSPLR</sequence>